<reference evidence="2" key="1">
    <citation type="submission" date="2017-09" db="EMBL/GenBank/DDBJ databases">
        <title>Metaegenomics of thermophilic ammonia-oxidizing enrichment culture.</title>
        <authorList>
            <person name="Kato S."/>
            <person name="Suzuki K."/>
        </authorList>
    </citation>
    <scope>NUCLEOTIDE SEQUENCE [LARGE SCALE GENOMIC DNA]</scope>
</reference>
<evidence type="ECO:0000313" key="2">
    <source>
        <dbReference type="Proteomes" id="UP000236173"/>
    </source>
</evidence>
<proteinExistence type="predicted"/>
<protein>
    <submittedName>
        <fullName evidence="1">Uncharacterized protein</fullName>
    </submittedName>
</protein>
<name>A0A2H5XFJ8_9BACT</name>
<accession>A0A2H5XFJ8</accession>
<dbReference type="Proteomes" id="UP000236173">
    <property type="component" value="Unassembled WGS sequence"/>
</dbReference>
<evidence type="ECO:0000313" key="1">
    <source>
        <dbReference type="EMBL" id="GBC99962.1"/>
    </source>
</evidence>
<organism evidence="1 2">
    <name type="scientific">Candidatus Fervidibacter japonicus</name>
    <dbReference type="NCBI Taxonomy" id="2035412"/>
    <lineage>
        <taxon>Bacteria</taxon>
        <taxon>Candidatus Fervidibacterota</taxon>
        <taxon>Candidatus Fervidibacter</taxon>
    </lineage>
</organism>
<dbReference type="AlphaFoldDB" id="A0A2H5XFJ8"/>
<sequence length="88" mass="9362">MAWQAGVSCVDITPPSHIPELGFIPRQHQFKGVHGLLTAEALALETEGGAAVIVTADATGFHCNLLGDGCDFRRRISAAGSCRDRRCL</sequence>
<comment type="caution">
    <text evidence="1">The sequence shown here is derived from an EMBL/GenBank/DDBJ whole genome shotgun (WGS) entry which is preliminary data.</text>
</comment>
<dbReference type="EMBL" id="BEHT01000045">
    <property type="protein sequence ID" value="GBC99962.1"/>
    <property type="molecule type" value="Genomic_DNA"/>
</dbReference>
<gene>
    <name evidence="1" type="ORF">HRbin17_02495</name>
</gene>